<reference evidence="3 4" key="1">
    <citation type="submission" date="2009-08" db="EMBL/GenBank/DDBJ databases">
        <title>The Genome Sequence of Spizellomyces punctatus strain DAOM BR117.</title>
        <authorList>
            <consortium name="The Broad Institute Genome Sequencing Platform"/>
            <person name="Russ C."/>
            <person name="Cuomo C."/>
            <person name="Shea T."/>
            <person name="Young S.K."/>
            <person name="Zeng Q."/>
            <person name="Koehrsen M."/>
            <person name="Haas B."/>
            <person name="Borodovsky M."/>
            <person name="Guigo R."/>
            <person name="Alvarado L."/>
            <person name="Berlin A."/>
            <person name="Bochicchio J."/>
            <person name="Borenstein D."/>
            <person name="Chapman S."/>
            <person name="Chen Z."/>
            <person name="Engels R."/>
            <person name="Freedman E."/>
            <person name="Gellesch M."/>
            <person name="Goldberg J."/>
            <person name="Griggs A."/>
            <person name="Gujja S."/>
            <person name="Heiman D."/>
            <person name="Hepburn T."/>
            <person name="Howarth C."/>
            <person name="Jen D."/>
            <person name="Larson L."/>
            <person name="Lewis B."/>
            <person name="Mehta T."/>
            <person name="Park D."/>
            <person name="Pearson M."/>
            <person name="Roberts A."/>
            <person name="Saif S."/>
            <person name="Shenoy N."/>
            <person name="Sisk P."/>
            <person name="Stolte C."/>
            <person name="Sykes S."/>
            <person name="Thomson T."/>
            <person name="Walk T."/>
            <person name="White J."/>
            <person name="Yandava C."/>
            <person name="Burger G."/>
            <person name="Gray M.W."/>
            <person name="Holland P.W.H."/>
            <person name="King N."/>
            <person name="Lang F.B.F."/>
            <person name="Roger A.J."/>
            <person name="Ruiz-Trillo I."/>
            <person name="Lander E."/>
            <person name="Nusbaum C."/>
        </authorList>
    </citation>
    <scope>NUCLEOTIDE SEQUENCE [LARGE SCALE GENOMIC DNA]</scope>
    <source>
        <strain evidence="3 4">DAOM BR117</strain>
    </source>
</reference>
<sequence>MSHITYTAEKPAELFAVISAPHLHGWDASYMRYRYRTLFVLSLLLFAYRLFRNKSKDMAQDGVTDQVYEWPTGKKLIVYHTNWATYGRNFQIKDLPIQYISDINYAFFDLRPSPNPPHHLVPTSTDAWADTDKRYTNPDEGVPPPDSWNETPENKGPWGNFGQLLKLKKLGLKFNVGLSVGGWTLSKGFSDAVKGEREREAFVEGILECFERWPGVFNRVDIDWEYISPPNQNYGAPGNIVRAEDPQNFGAFLRLLRHRLNATGRSHFEISACVTGDPAKMDVLPLREMVQYLDTINVMTYDFASSAWGPCPAGHQTNLISTPYAPLSVSRSVEAYLSRGVPPHKLVIGAAAYSRGFANTTGLGAPSSGVVEDRSWEDGVCDYKTLPRPGAVEYWDEQAQASYSYDPHRRILNSYDTPQSIRAKCRYVWERGLKGVIVWESSGDVPVTNERSLMRALWEGLARDPR</sequence>
<evidence type="ECO:0000259" key="2">
    <source>
        <dbReference type="PROSITE" id="PS51910"/>
    </source>
</evidence>
<dbReference type="OMA" id="WMGNFTA"/>
<gene>
    <name evidence="3" type="ORF">SPPG_06007</name>
</gene>
<dbReference type="SUPFAM" id="SSF54556">
    <property type="entry name" value="Chitinase insertion domain"/>
    <property type="match status" value="1"/>
</dbReference>
<dbReference type="GO" id="GO:0008061">
    <property type="term" value="F:chitin binding"/>
    <property type="evidence" value="ECO:0007669"/>
    <property type="project" value="InterPro"/>
</dbReference>
<dbReference type="Gene3D" id="3.20.20.80">
    <property type="entry name" value="Glycosidases"/>
    <property type="match status" value="1"/>
</dbReference>
<protein>
    <recommendedName>
        <fullName evidence="2">GH18 domain-containing protein</fullName>
    </recommendedName>
</protein>
<dbReference type="InterPro" id="IPR017853">
    <property type="entry name" value="GH"/>
</dbReference>
<accession>A0A0L0HD48</accession>
<dbReference type="GO" id="GO:0004568">
    <property type="term" value="F:chitinase activity"/>
    <property type="evidence" value="ECO:0007669"/>
    <property type="project" value="TreeGrafter"/>
</dbReference>
<dbReference type="CDD" id="cd06548">
    <property type="entry name" value="GH18_chitinase"/>
    <property type="match status" value="1"/>
</dbReference>
<dbReference type="InParanoid" id="A0A0L0HD48"/>
<dbReference type="InterPro" id="IPR001223">
    <property type="entry name" value="Glyco_hydro18_cat"/>
</dbReference>
<dbReference type="EMBL" id="KQ257459">
    <property type="protein sequence ID" value="KNC99057.1"/>
    <property type="molecule type" value="Genomic_DNA"/>
</dbReference>
<dbReference type="GO" id="GO:0005576">
    <property type="term" value="C:extracellular region"/>
    <property type="evidence" value="ECO:0007669"/>
    <property type="project" value="TreeGrafter"/>
</dbReference>
<dbReference type="SMART" id="SM00636">
    <property type="entry name" value="Glyco_18"/>
    <property type="match status" value="1"/>
</dbReference>
<dbReference type="InterPro" id="IPR050314">
    <property type="entry name" value="Glycosyl_Hydrlase_18"/>
</dbReference>
<evidence type="ECO:0000313" key="3">
    <source>
        <dbReference type="EMBL" id="KNC99057.1"/>
    </source>
</evidence>
<dbReference type="InterPro" id="IPR029070">
    <property type="entry name" value="Chitinase_insertion_sf"/>
</dbReference>
<evidence type="ECO:0000256" key="1">
    <source>
        <dbReference type="SAM" id="MobiDB-lite"/>
    </source>
</evidence>
<dbReference type="PANTHER" id="PTHR11177:SF317">
    <property type="entry name" value="CHITINASE 12-RELATED"/>
    <property type="match status" value="1"/>
</dbReference>
<dbReference type="OrthoDB" id="76388at2759"/>
<organism evidence="3 4">
    <name type="scientific">Spizellomyces punctatus (strain DAOM BR117)</name>
    <dbReference type="NCBI Taxonomy" id="645134"/>
    <lineage>
        <taxon>Eukaryota</taxon>
        <taxon>Fungi</taxon>
        <taxon>Fungi incertae sedis</taxon>
        <taxon>Chytridiomycota</taxon>
        <taxon>Chytridiomycota incertae sedis</taxon>
        <taxon>Chytridiomycetes</taxon>
        <taxon>Spizellomycetales</taxon>
        <taxon>Spizellomycetaceae</taxon>
        <taxon>Spizellomyces</taxon>
    </lineage>
</organism>
<keyword evidence="4" id="KW-1185">Reference proteome</keyword>
<dbReference type="GeneID" id="27689343"/>
<dbReference type="GO" id="GO:0005975">
    <property type="term" value="P:carbohydrate metabolic process"/>
    <property type="evidence" value="ECO:0007669"/>
    <property type="project" value="InterPro"/>
</dbReference>
<feature type="domain" description="GH18" evidence="2">
    <location>
        <begin position="74"/>
        <end position="464"/>
    </location>
</feature>
<dbReference type="SUPFAM" id="SSF51445">
    <property type="entry name" value="(Trans)glycosidases"/>
    <property type="match status" value="1"/>
</dbReference>
<proteinExistence type="predicted"/>
<feature type="region of interest" description="Disordered" evidence="1">
    <location>
        <begin position="132"/>
        <end position="155"/>
    </location>
</feature>
<dbReference type="Pfam" id="PF00704">
    <property type="entry name" value="Glyco_hydro_18"/>
    <property type="match status" value="1"/>
</dbReference>
<dbReference type="PANTHER" id="PTHR11177">
    <property type="entry name" value="CHITINASE"/>
    <property type="match status" value="1"/>
</dbReference>
<dbReference type="AlphaFoldDB" id="A0A0L0HD48"/>
<dbReference type="Gene3D" id="3.10.50.10">
    <property type="match status" value="1"/>
</dbReference>
<dbReference type="eggNOG" id="KOG2806">
    <property type="taxonomic scope" value="Eukaryota"/>
</dbReference>
<name>A0A0L0HD48_SPIPD</name>
<dbReference type="Proteomes" id="UP000053201">
    <property type="component" value="Unassembled WGS sequence"/>
</dbReference>
<dbReference type="PROSITE" id="PS51910">
    <property type="entry name" value="GH18_2"/>
    <property type="match status" value="1"/>
</dbReference>
<evidence type="ECO:0000313" key="4">
    <source>
        <dbReference type="Proteomes" id="UP000053201"/>
    </source>
</evidence>
<dbReference type="GO" id="GO:0006032">
    <property type="term" value="P:chitin catabolic process"/>
    <property type="evidence" value="ECO:0007669"/>
    <property type="project" value="TreeGrafter"/>
</dbReference>
<dbReference type="STRING" id="645134.A0A0L0HD48"/>
<dbReference type="InterPro" id="IPR011583">
    <property type="entry name" value="Chitinase_II/V-like_cat"/>
</dbReference>
<dbReference type="VEuPathDB" id="FungiDB:SPPG_06007"/>
<dbReference type="RefSeq" id="XP_016607097.1">
    <property type="nucleotide sequence ID" value="XM_016754212.1"/>
</dbReference>